<protein>
    <submittedName>
        <fullName evidence="2">Uncharacterized protein</fullName>
    </submittedName>
</protein>
<evidence type="ECO:0000313" key="2">
    <source>
        <dbReference type="EMBL" id="MDR6101877.1"/>
    </source>
</evidence>
<dbReference type="AlphaFoldDB" id="A0AAJ2EUW5"/>
<comment type="caution">
    <text evidence="2">The sequence shown here is derived from an EMBL/GenBank/DDBJ whole genome shotgun (WGS) entry which is preliminary data.</text>
</comment>
<organism evidence="2 3">
    <name type="scientific">Agrobacterium larrymoorei</name>
    <dbReference type="NCBI Taxonomy" id="160699"/>
    <lineage>
        <taxon>Bacteria</taxon>
        <taxon>Pseudomonadati</taxon>
        <taxon>Pseudomonadota</taxon>
        <taxon>Alphaproteobacteria</taxon>
        <taxon>Hyphomicrobiales</taxon>
        <taxon>Rhizobiaceae</taxon>
        <taxon>Rhizobium/Agrobacterium group</taxon>
        <taxon>Agrobacterium</taxon>
    </lineage>
</organism>
<reference evidence="2" key="1">
    <citation type="submission" date="2023-08" db="EMBL/GenBank/DDBJ databases">
        <title>Functional and genomic diversity of the sorghum phyllosphere microbiome.</title>
        <authorList>
            <person name="Shade A."/>
        </authorList>
    </citation>
    <scope>NUCLEOTIDE SEQUENCE</scope>
    <source>
        <strain evidence="2">SORGH_AS_0974</strain>
    </source>
</reference>
<feature type="region of interest" description="Disordered" evidence="1">
    <location>
        <begin position="1"/>
        <end position="142"/>
    </location>
</feature>
<feature type="compositionally biased region" description="Basic and acidic residues" evidence="1">
    <location>
        <begin position="1"/>
        <end position="26"/>
    </location>
</feature>
<feature type="compositionally biased region" description="Basic and acidic residues" evidence="1">
    <location>
        <begin position="46"/>
        <end position="77"/>
    </location>
</feature>
<feature type="compositionally biased region" description="Polar residues" evidence="1">
    <location>
        <begin position="539"/>
        <end position="574"/>
    </location>
</feature>
<feature type="region of interest" description="Disordered" evidence="1">
    <location>
        <begin position="516"/>
        <end position="589"/>
    </location>
</feature>
<evidence type="ECO:0000256" key="1">
    <source>
        <dbReference type="SAM" id="MobiDB-lite"/>
    </source>
</evidence>
<feature type="compositionally biased region" description="Basic and acidic residues" evidence="1">
    <location>
        <begin position="107"/>
        <end position="127"/>
    </location>
</feature>
<feature type="compositionally biased region" description="Basic and acidic residues" evidence="1">
    <location>
        <begin position="85"/>
        <end position="100"/>
    </location>
</feature>
<evidence type="ECO:0000313" key="3">
    <source>
        <dbReference type="Proteomes" id="UP001255601"/>
    </source>
</evidence>
<feature type="compositionally biased region" description="Acidic residues" evidence="1">
    <location>
        <begin position="128"/>
        <end position="141"/>
    </location>
</feature>
<gene>
    <name evidence="2" type="ORF">QE369_002074</name>
</gene>
<accession>A0AAJ2EUW5</accession>
<feature type="region of interest" description="Disordered" evidence="1">
    <location>
        <begin position="176"/>
        <end position="195"/>
    </location>
</feature>
<name>A0AAJ2EUW5_9HYPH</name>
<dbReference type="RefSeq" id="WP_309770777.1">
    <property type="nucleotide sequence ID" value="NZ_JAVIZC010000002.1"/>
</dbReference>
<dbReference type="EMBL" id="JAVIZC010000002">
    <property type="protein sequence ID" value="MDR6101877.1"/>
    <property type="molecule type" value="Genomic_DNA"/>
</dbReference>
<sequence length="589" mass="65552">MPNDPENHENTSKVHDQAPMEQKQERAAVAAEGKSSAPLQPVGEAADEKQKTPVTHSREEQRNGTDEYESDSLKDGELASMMESLESKDGERESKLESHEPPTSAHSLDEAGREKPKPPVTQSREELDVSDEYGWDSDNDGELVSMMEDVTLKDGEIRKRAEERVRIVQPIAGEGNGAKLVSPGQFEKEHGSWPQSADYDEADAVLVMDEKGLQRTRRDYYRSLMEGCRTPEDRQATHQNFKDEMADLGLSSTLRTSGHDLGNILLKHEGQETLHNRADRPDLRDATLEDLTKKYGDENVRLRMENGAFATVNAIEQERQASPNKLAYTPEQLFRSFEETRPAKAYVRTGSDTWVPAETPKDRQTREVLLTSPHTHALLTSLAVSKVNRDRPETFGNRSVTKIIEDAGLDPSRITLPRSVPEVMVRMKNGNLVSGKPVEALSGQGPLTGKVLKDDIYLQNYGTVRDERGNAGRGPTGNFSTLADRERRIQHQLRGQPPGAKYAALYYSLETSQRTQLKMPAPGVDYQRSETPALDQRGGPTSSLSFRTDSQMSTSRDMSPSVSPAGRSMQNLSVARQMFRPPRSSGRGE</sequence>
<dbReference type="Proteomes" id="UP001255601">
    <property type="component" value="Unassembled WGS sequence"/>
</dbReference>
<proteinExistence type="predicted"/>